<accession>A0ABW3CJQ3</accession>
<dbReference type="Pfam" id="PF14224">
    <property type="entry name" value="DUF4331"/>
    <property type="match status" value="1"/>
</dbReference>
<gene>
    <name evidence="1" type="ORF">ACFQ07_16390</name>
</gene>
<proteinExistence type="predicted"/>
<reference evidence="2" key="1">
    <citation type="journal article" date="2019" name="Int. J. Syst. Evol. Microbiol.">
        <title>The Global Catalogue of Microorganisms (GCM) 10K type strain sequencing project: providing services to taxonomists for standard genome sequencing and annotation.</title>
        <authorList>
            <consortium name="The Broad Institute Genomics Platform"/>
            <consortium name="The Broad Institute Genome Sequencing Center for Infectious Disease"/>
            <person name="Wu L."/>
            <person name="Ma J."/>
        </authorList>
    </citation>
    <scope>NUCLEOTIDE SEQUENCE [LARGE SCALE GENOMIC DNA]</scope>
    <source>
        <strain evidence="2">JCM 31696</strain>
    </source>
</reference>
<sequence length="252" mass="27156">ASTFAGQADAPFSLDLRVFDLLYGGNLKEVGNDSLRGFNEQSIALQIPTRALVKPGQPIVGVYSSVSKQSASGEYVQVSRLGMPLVNEVVIPLKDKDKFNASVPWHDAQFLPYVTNPEVPRLIQQIYKIPAPATPRNDLVQVFLTGVPGLNKPPNVRPAELMRLNTSIPPSQNPKRLGVLEGDKAGYPNGRRLENDVIDITLQVAEGELVGKPNDLGDAVNANDVPFEKNFPYVGMPTSGSAVRGGKPMSGT</sequence>
<name>A0ABW3CJQ3_9ACTN</name>
<evidence type="ECO:0000313" key="2">
    <source>
        <dbReference type="Proteomes" id="UP001597083"/>
    </source>
</evidence>
<dbReference type="EMBL" id="JBHTIR010002470">
    <property type="protein sequence ID" value="MFD0853819.1"/>
    <property type="molecule type" value="Genomic_DNA"/>
</dbReference>
<evidence type="ECO:0000313" key="1">
    <source>
        <dbReference type="EMBL" id="MFD0853819.1"/>
    </source>
</evidence>
<organism evidence="1 2">
    <name type="scientific">Actinomadura adrarensis</name>
    <dbReference type="NCBI Taxonomy" id="1819600"/>
    <lineage>
        <taxon>Bacteria</taxon>
        <taxon>Bacillati</taxon>
        <taxon>Actinomycetota</taxon>
        <taxon>Actinomycetes</taxon>
        <taxon>Streptosporangiales</taxon>
        <taxon>Thermomonosporaceae</taxon>
        <taxon>Actinomadura</taxon>
    </lineage>
</organism>
<keyword evidence="2" id="KW-1185">Reference proteome</keyword>
<dbReference type="Proteomes" id="UP001597083">
    <property type="component" value="Unassembled WGS sequence"/>
</dbReference>
<dbReference type="InterPro" id="IPR025566">
    <property type="entry name" value="DUF4331"/>
</dbReference>
<feature type="non-terminal residue" evidence="1">
    <location>
        <position position="252"/>
    </location>
</feature>
<feature type="non-terminal residue" evidence="1">
    <location>
        <position position="1"/>
    </location>
</feature>
<comment type="caution">
    <text evidence="1">The sequence shown here is derived from an EMBL/GenBank/DDBJ whole genome shotgun (WGS) entry which is preliminary data.</text>
</comment>
<protein>
    <submittedName>
        <fullName evidence="1">DUF4331 domain-containing protein</fullName>
    </submittedName>
</protein>